<organism evidence="2 3">
    <name type="scientific">Trypanosoma cruzi (strain CL Brener)</name>
    <dbReference type="NCBI Taxonomy" id="353153"/>
    <lineage>
        <taxon>Eukaryota</taxon>
        <taxon>Discoba</taxon>
        <taxon>Euglenozoa</taxon>
        <taxon>Kinetoplastea</taxon>
        <taxon>Metakinetoplastina</taxon>
        <taxon>Trypanosomatida</taxon>
        <taxon>Trypanosomatidae</taxon>
        <taxon>Trypanosoma</taxon>
        <taxon>Schizotrypanum</taxon>
    </lineage>
</organism>
<feature type="compositionally biased region" description="Polar residues" evidence="1">
    <location>
        <begin position="95"/>
        <end position="107"/>
    </location>
</feature>
<evidence type="ECO:0000256" key="1">
    <source>
        <dbReference type="SAM" id="MobiDB-lite"/>
    </source>
</evidence>
<feature type="compositionally biased region" description="Low complexity" evidence="1">
    <location>
        <begin position="248"/>
        <end position="257"/>
    </location>
</feature>
<feature type="region of interest" description="Disordered" evidence="1">
    <location>
        <begin position="1"/>
        <end position="32"/>
    </location>
</feature>
<keyword evidence="3" id="KW-1185">Reference proteome</keyword>
<name>Q4E2G0_TRYCC</name>
<dbReference type="RefSeq" id="XP_820818.1">
    <property type="nucleotide sequence ID" value="XM_815725.1"/>
</dbReference>
<dbReference type="AlphaFoldDB" id="Q4E2G0"/>
<feature type="compositionally biased region" description="Low complexity" evidence="1">
    <location>
        <begin position="303"/>
        <end position="327"/>
    </location>
</feature>
<feature type="compositionally biased region" description="Low complexity" evidence="1">
    <location>
        <begin position="212"/>
        <end position="221"/>
    </location>
</feature>
<accession>Q4E2G0</accession>
<dbReference type="GeneID" id="3553623"/>
<proteinExistence type="predicted"/>
<dbReference type="InParanoid" id="Q4E2G0"/>
<evidence type="ECO:0000313" key="3">
    <source>
        <dbReference type="Proteomes" id="UP000002296"/>
    </source>
</evidence>
<dbReference type="Proteomes" id="UP000002296">
    <property type="component" value="Unassembled WGS sequence"/>
</dbReference>
<evidence type="ECO:0000313" key="2">
    <source>
        <dbReference type="EMBL" id="EAN98967.1"/>
    </source>
</evidence>
<protein>
    <submittedName>
        <fullName evidence="2">Uncharacterized protein</fullName>
    </submittedName>
</protein>
<feature type="region of interest" description="Disordered" evidence="1">
    <location>
        <begin position="269"/>
        <end position="388"/>
    </location>
</feature>
<comment type="caution">
    <text evidence="2">The sequence shown here is derived from an EMBL/GenBank/DDBJ whole genome shotgun (WGS) entry which is preliminary data.</text>
</comment>
<gene>
    <name evidence="2" type="ORF">Tc00.1047053509525.260</name>
</gene>
<reference evidence="2 3" key="1">
    <citation type="journal article" date="2005" name="Science">
        <title>The genome sequence of Trypanosoma cruzi, etiologic agent of Chagas disease.</title>
        <authorList>
            <person name="El-Sayed N.M."/>
            <person name="Myler P.J."/>
            <person name="Bartholomeu D.C."/>
            <person name="Nilsson D."/>
            <person name="Aggarwal G."/>
            <person name="Tran A.N."/>
            <person name="Ghedin E."/>
            <person name="Worthey E.A."/>
            <person name="Delcher A.L."/>
            <person name="Blandin G."/>
            <person name="Westenberger S.J."/>
            <person name="Caler E."/>
            <person name="Cerqueira G.C."/>
            <person name="Branche C."/>
            <person name="Haas B."/>
            <person name="Anupama A."/>
            <person name="Arner E."/>
            <person name="Aslund L."/>
            <person name="Attipoe P."/>
            <person name="Bontempi E."/>
            <person name="Bringaud F."/>
            <person name="Burton P."/>
            <person name="Cadag E."/>
            <person name="Campbell D.A."/>
            <person name="Carrington M."/>
            <person name="Crabtree J."/>
            <person name="Darban H."/>
            <person name="da Silveira J.F."/>
            <person name="de Jong P."/>
            <person name="Edwards K."/>
            <person name="Englund P.T."/>
            <person name="Fazelina G."/>
            <person name="Feldblyum T."/>
            <person name="Ferella M."/>
            <person name="Frasch A.C."/>
            <person name="Gull K."/>
            <person name="Horn D."/>
            <person name="Hou L."/>
            <person name="Huang Y."/>
            <person name="Kindlund E."/>
            <person name="Klingbeil M."/>
            <person name="Kluge S."/>
            <person name="Koo H."/>
            <person name="Lacerda D."/>
            <person name="Levin M.J."/>
            <person name="Lorenzi H."/>
            <person name="Louie T."/>
            <person name="Machado C.R."/>
            <person name="McCulloch R."/>
            <person name="McKenna A."/>
            <person name="Mizuno Y."/>
            <person name="Mottram J.C."/>
            <person name="Nelson S."/>
            <person name="Ochaya S."/>
            <person name="Osoegawa K."/>
            <person name="Pai G."/>
            <person name="Parsons M."/>
            <person name="Pentony M."/>
            <person name="Pettersson U."/>
            <person name="Pop M."/>
            <person name="Ramirez J.L."/>
            <person name="Rinta J."/>
            <person name="Robertson L."/>
            <person name="Salzberg S.L."/>
            <person name="Sanchez D.O."/>
            <person name="Seyler A."/>
            <person name="Sharma R."/>
            <person name="Shetty J."/>
            <person name="Simpson A.J."/>
            <person name="Sisk E."/>
            <person name="Tammi M.T."/>
            <person name="Tarleton R."/>
            <person name="Teixeira S."/>
            <person name="Van Aken S."/>
            <person name="Vogt C."/>
            <person name="Ward P.N."/>
            <person name="Wickstead B."/>
            <person name="Wortman J."/>
            <person name="White O."/>
            <person name="Fraser C.M."/>
            <person name="Stuart K.D."/>
            <person name="Andersson B."/>
        </authorList>
    </citation>
    <scope>NUCLEOTIDE SEQUENCE [LARGE SCALE GENOMIC DNA]</scope>
    <source>
        <strain evidence="2 3">CL Brener</strain>
    </source>
</reference>
<dbReference type="KEGG" id="tcr:509525.260"/>
<feature type="region of interest" description="Disordered" evidence="1">
    <location>
        <begin position="44"/>
        <end position="257"/>
    </location>
</feature>
<feature type="compositionally biased region" description="Low complexity" evidence="1">
    <location>
        <begin position="18"/>
        <end position="29"/>
    </location>
</feature>
<dbReference type="EMBL" id="AAHK01000034">
    <property type="protein sequence ID" value="EAN98967.1"/>
    <property type="molecule type" value="Genomic_DNA"/>
</dbReference>
<dbReference type="PaxDb" id="353153-Q4E2G0"/>
<sequence>MRHQPRRSPAVRTRKRQGGAPPAAPAVCGGSAGWRYLPPEMKTNVSESHGALSGVGQREESTVNGSKGKARMLMAPVTVGRLELAPQRDRALPSSDGSRATGSPENESAQDEKLKVAESSEGGGTEGGAQPPTQPAIGGRKGSLPTKPAAVPGRTNKTNSGGRNRRKGQKGLTADMKFHGQRMARVTPKHDVGLNTTSAQVPGDAPQEESGGEVAVEAAGGDEAERKEVAARQDTVQHAPSPVYERPSQSSSFSDGSFAALDWKEECTVQEISKQPPLSDAAEKIEDRQRGDKAPAAEADNSTAFLPAAEFNAAASSTTTNHNASHLNGEDDEPSTEEVEKKNATTKPKVHQPAQLPPQATVRGSRGTPPPPLTIYTQLRLATVTAAP</sequence>
<feature type="compositionally biased region" description="Basic and acidic residues" evidence="1">
    <location>
        <begin position="281"/>
        <end position="295"/>
    </location>
</feature>